<evidence type="ECO:0000313" key="8">
    <source>
        <dbReference type="Proteomes" id="UP001316803"/>
    </source>
</evidence>
<feature type="compositionally biased region" description="Polar residues" evidence="5">
    <location>
        <begin position="31"/>
        <end position="46"/>
    </location>
</feature>
<dbReference type="Gene3D" id="3.40.50.10190">
    <property type="entry name" value="BRCT domain"/>
    <property type="match status" value="1"/>
</dbReference>
<sequence>MAAAVFIPPSPHETFGSMATTTRRQPLMSIPNATNSPHRNLNNSGSKRSRAVANVSQQENEPPTKRQALEKSLQEPAPTTPRRQGHHESAEGRVFERGTADPSNNFQKKLVAARDRTNAPSKSTRQNAAASREVESIRQWQKHYRKLFPHFHIYFDSIPGDMQARFVRQITHLGATEEKFFSNKVTHIVTTRPVPSADAVAKATENNQTVNPAVLEIKNGRSTVRRDGVNANDILIRGQQMDMKIWGADKLNKILTTLFDEKPGQEVTTRANNTARATNDLVQVLKNEKLAAAAEKEQVGIPRELVAFRGPFIYVHDMDEKVKPIMIREYPKVARRQDGEWPQFRSASIGKCPFVEDPIMRKELERERAQQRAQQIQQQKDAQKAARSKSVTTSQTLVESAKMEPPRRTSPRKVLREANQNTTMTQPASIKPAQPHPVERQSSFPPMPEQPPVGFVKPSQMQLVREPSASGIQRSAMTSAIQSQMISSAAATGLKATTSREVNELKRKVLERTHTGSLSIGSISSSHQVSALAGALKNARAPAPQRAAKSRAQEKLGGIQEELDPYADDLEAQRQTQAVVKKRKPAKREPKPGYCENCHDKYDDFEDHVVSRKHRKFAMTQSNWEDLDALLAKLQAP</sequence>
<dbReference type="Pfam" id="PF22437">
    <property type="entry name" value="DBF4_BRCT"/>
    <property type="match status" value="1"/>
</dbReference>
<feature type="compositionally biased region" description="Basic and acidic residues" evidence="5">
    <location>
        <begin position="62"/>
        <end position="73"/>
    </location>
</feature>
<keyword evidence="3" id="KW-0862">Zinc</keyword>
<dbReference type="GO" id="GO:0031431">
    <property type="term" value="C:Dbf4-dependent protein kinase complex"/>
    <property type="evidence" value="ECO:0007669"/>
    <property type="project" value="TreeGrafter"/>
</dbReference>
<feature type="compositionally biased region" description="Low complexity" evidence="5">
    <location>
        <begin position="371"/>
        <end position="380"/>
    </location>
</feature>
<feature type="compositionally biased region" description="Polar residues" evidence="5">
    <location>
        <begin position="418"/>
        <end position="428"/>
    </location>
</feature>
<dbReference type="GO" id="GO:0008270">
    <property type="term" value="F:zinc ion binding"/>
    <property type="evidence" value="ECO:0007669"/>
    <property type="project" value="UniProtKB-KW"/>
</dbReference>
<feature type="compositionally biased region" description="Basic and acidic residues" evidence="5">
    <location>
        <begin position="86"/>
        <end position="99"/>
    </location>
</feature>
<keyword evidence="1" id="KW-0479">Metal-binding</keyword>
<dbReference type="PROSITE" id="PS51265">
    <property type="entry name" value="ZF_DBF4"/>
    <property type="match status" value="1"/>
</dbReference>
<dbReference type="InterPro" id="IPR006572">
    <property type="entry name" value="Znf_DBF"/>
</dbReference>
<keyword evidence="8" id="KW-1185">Reference proteome</keyword>
<evidence type="ECO:0000313" key="7">
    <source>
        <dbReference type="EMBL" id="KAK5948797.1"/>
    </source>
</evidence>
<name>A0AAN8I1E2_9EURO</name>
<dbReference type="Pfam" id="PF07535">
    <property type="entry name" value="zf-DBF"/>
    <property type="match status" value="1"/>
</dbReference>
<dbReference type="PANTHER" id="PTHR15375">
    <property type="entry name" value="ACTIVATOR OF S-PHASE KINASE-RELATED"/>
    <property type="match status" value="1"/>
</dbReference>
<dbReference type="GO" id="GO:0003676">
    <property type="term" value="F:nucleic acid binding"/>
    <property type="evidence" value="ECO:0007669"/>
    <property type="project" value="InterPro"/>
</dbReference>
<comment type="caution">
    <text evidence="7">The sequence shown here is derived from an EMBL/GenBank/DDBJ whole genome shotgun (WGS) entry which is preliminary data.</text>
</comment>
<evidence type="ECO:0000256" key="3">
    <source>
        <dbReference type="ARBA" id="ARBA00022833"/>
    </source>
</evidence>
<dbReference type="SMART" id="SM00586">
    <property type="entry name" value="ZnF_DBF"/>
    <property type="match status" value="1"/>
</dbReference>
<dbReference type="InterPro" id="IPR051590">
    <property type="entry name" value="Replication_Regulatory_Kinase"/>
</dbReference>
<evidence type="ECO:0000256" key="4">
    <source>
        <dbReference type="PROSITE-ProRule" id="PRU00600"/>
    </source>
</evidence>
<dbReference type="GO" id="GO:0010571">
    <property type="term" value="P:positive regulation of nuclear cell cycle DNA replication"/>
    <property type="evidence" value="ECO:0007669"/>
    <property type="project" value="TreeGrafter"/>
</dbReference>
<accession>A0AAN8I1E2</accession>
<dbReference type="InterPro" id="IPR038545">
    <property type="entry name" value="Znf_DBF_sf"/>
</dbReference>
<dbReference type="Pfam" id="PF08630">
    <property type="entry name" value="Dfp1_Him1_M"/>
    <property type="match status" value="1"/>
</dbReference>
<organism evidence="7 8">
    <name type="scientific">Knufia fluminis</name>
    <dbReference type="NCBI Taxonomy" id="191047"/>
    <lineage>
        <taxon>Eukaryota</taxon>
        <taxon>Fungi</taxon>
        <taxon>Dikarya</taxon>
        <taxon>Ascomycota</taxon>
        <taxon>Pezizomycotina</taxon>
        <taxon>Eurotiomycetes</taxon>
        <taxon>Chaetothyriomycetidae</taxon>
        <taxon>Chaetothyriales</taxon>
        <taxon>Trichomeriaceae</taxon>
        <taxon>Knufia</taxon>
    </lineage>
</organism>
<dbReference type="FunFam" id="6.10.250.3410:FF:000001">
    <property type="entry name" value="Protein DBF4 homolog A"/>
    <property type="match status" value="1"/>
</dbReference>
<keyword evidence="2 4" id="KW-0863">Zinc-finger</keyword>
<evidence type="ECO:0000256" key="2">
    <source>
        <dbReference type="ARBA" id="ARBA00022771"/>
    </source>
</evidence>
<feature type="region of interest" description="Disordered" evidence="5">
    <location>
        <begin position="28"/>
        <end position="134"/>
    </location>
</feature>
<evidence type="ECO:0000256" key="1">
    <source>
        <dbReference type="ARBA" id="ARBA00022723"/>
    </source>
</evidence>
<feature type="region of interest" description="Disordered" evidence="5">
    <location>
        <begin position="365"/>
        <end position="455"/>
    </location>
</feature>
<dbReference type="EMBL" id="JAKLMC020000043">
    <property type="protein sequence ID" value="KAK5948797.1"/>
    <property type="molecule type" value="Genomic_DNA"/>
</dbReference>
<dbReference type="InterPro" id="IPR013939">
    <property type="entry name" value="Regulatory_Dfp1/Him1"/>
</dbReference>
<dbReference type="Gene3D" id="6.10.250.3410">
    <property type="entry name" value="DBF zinc finger"/>
    <property type="match status" value="1"/>
</dbReference>
<feature type="domain" description="DBF4-type" evidence="6">
    <location>
        <begin position="588"/>
        <end position="637"/>
    </location>
</feature>
<dbReference type="InterPro" id="IPR055116">
    <property type="entry name" value="DBF4_BRCT"/>
</dbReference>
<dbReference type="AlphaFoldDB" id="A0AAN8I1E2"/>
<dbReference type="SUPFAM" id="SSF52113">
    <property type="entry name" value="BRCT domain"/>
    <property type="match status" value="1"/>
</dbReference>
<dbReference type="GO" id="GO:0043539">
    <property type="term" value="F:protein serine/threonine kinase activator activity"/>
    <property type="evidence" value="ECO:0007669"/>
    <property type="project" value="TreeGrafter"/>
</dbReference>
<dbReference type="PANTHER" id="PTHR15375:SF26">
    <property type="entry name" value="PROTEIN CHIFFON"/>
    <property type="match status" value="1"/>
</dbReference>
<gene>
    <name evidence="7" type="primary">DBF4</name>
    <name evidence="7" type="ORF">OHC33_010221</name>
</gene>
<feature type="compositionally biased region" description="Polar residues" evidence="5">
    <location>
        <begin position="389"/>
        <end position="398"/>
    </location>
</feature>
<evidence type="ECO:0000259" key="6">
    <source>
        <dbReference type="PROSITE" id="PS51265"/>
    </source>
</evidence>
<protein>
    <submittedName>
        <fullName evidence="7">Cdc7p-Dbf4p kinase complex regulatory subunit</fullName>
    </submittedName>
</protein>
<proteinExistence type="predicted"/>
<dbReference type="GO" id="GO:1901987">
    <property type="term" value="P:regulation of cell cycle phase transition"/>
    <property type="evidence" value="ECO:0007669"/>
    <property type="project" value="TreeGrafter"/>
</dbReference>
<evidence type="ECO:0000256" key="5">
    <source>
        <dbReference type="SAM" id="MobiDB-lite"/>
    </source>
</evidence>
<feature type="compositionally biased region" description="Polar residues" evidence="5">
    <location>
        <begin position="118"/>
        <end position="129"/>
    </location>
</feature>
<reference evidence="7 8" key="1">
    <citation type="submission" date="2022-12" db="EMBL/GenBank/DDBJ databases">
        <title>Genomic features and morphological characterization of a novel Knufia sp. strain isolated from spacecraft assembly facility.</title>
        <authorList>
            <person name="Teixeira M."/>
            <person name="Chander A.M."/>
            <person name="Stajich J.E."/>
            <person name="Venkateswaran K."/>
        </authorList>
    </citation>
    <scope>NUCLEOTIDE SEQUENCE [LARGE SCALE GENOMIC DNA]</scope>
    <source>
        <strain evidence="7 8">FJI-L2-BK-P2</strain>
    </source>
</reference>
<dbReference type="Proteomes" id="UP001316803">
    <property type="component" value="Unassembled WGS sequence"/>
</dbReference>
<dbReference type="InterPro" id="IPR036420">
    <property type="entry name" value="BRCT_dom_sf"/>
</dbReference>